<dbReference type="AlphaFoldDB" id="A0A914HAI4"/>
<reference evidence="2" key="1">
    <citation type="submission" date="2022-11" db="UniProtKB">
        <authorList>
            <consortium name="WormBaseParasite"/>
        </authorList>
    </citation>
    <scope>IDENTIFICATION</scope>
</reference>
<dbReference type="Proteomes" id="UP000887572">
    <property type="component" value="Unplaced"/>
</dbReference>
<keyword evidence="1" id="KW-1185">Reference proteome</keyword>
<accession>A0A914HAI4</accession>
<name>A0A914HAI4_GLORO</name>
<evidence type="ECO:0000313" key="1">
    <source>
        <dbReference type="Proteomes" id="UP000887572"/>
    </source>
</evidence>
<dbReference type="WBParaSite" id="Gr19_v10_g15309.t1">
    <property type="protein sequence ID" value="Gr19_v10_g15309.t1"/>
    <property type="gene ID" value="Gr19_v10_g15309"/>
</dbReference>
<protein>
    <submittedName>
        <fullName evidence="2">Uncharacterized protein</fullName>
    </submittedName>
</protein>
<sequence length="202" mass="23865">MDIDQLRRRIAALEREVQTSTSSRGMPFSNLYNGNDAFLKAPRTLEEALTQQAQGTKAEIALAAVNAIRIEWNELREQLGAKDEQMHLNSGCHQDWDEICHQDWDENCYQDGDENCHQDWDENCHQDWEEDCQHDWNEDCQQQWTEDCHQDWDEICHQDWDENCQQDWTEDCHHDWDSGLHCEENGRNCRNEEDAAEGRNLG</sequence>
<evidence type="ECO:0000313" key="2">
    <source>
        <dbReference type="WBParaSite" id="Gr19_v10_g15309.t1"/>
    </source>
</evidence>
<organism evidence="1 2">
    <name type="scientific">Globodera rostochiensis</name>
    <name type="common">Golden nematode worm</name>
    <name type="synonym">Heterodera rostochiensis</name>
    <dbReference type="NCBI Taxonomy" id="31243"/>
    <lineage>
        <taxon>Eukaryota</taxon>
        <taxon>Metazoa</taxon>
        <taxon>Ecdysozoa</taxon>
        <taxon>Nematoda</taxon>
        <taxon>Chromadorea</taxon>
        <taxon>Rhabditida</taxon>
        <taxon>Tylenchina</taxon>
        <taxon>Tylenchomorpha</taxon>
        <taxon>Tylenchoidea</taxon>
        <taxon>Heteroderidae</taxon>
        <taxon>Heteroderinae</taxon>
        <taxon>Globodera</taxon>
    </lineage>
</organism>
<proteinExistence type="predicted"/>